<feature type="binding site" evidence="9 13">
    <location>
        <position position="434"/>
    </location>
    <ligand>
        <name>Mn(2+)</name>
        <dbReference type="ChEBI" id="CHEBI:29035"/>
        <label>2</label>
    </ligand>
</feature>
<feature type="domain" description="BPG-independent PGAM N-terminal" evidence="15">
    <location>
        <begin position="92"/>
        <end position="289"/>
    </location>
</feature>
<evidence type="ECO:0000256" key="13">
    <source>
        <dbReference type="PIRSR" id="PIRSR001492-3"/>
    </source>
</evidence>
<comment type="cofactor">
    <cofactor evidence="9">
        <name>Mn(2+)</name>
        <dbReference type="ChEBI" id="CHEBI:29035"/>
    </cofactor>
    <text evidence="9">Binds 2 manganese ions per subunit.</text>
</comment>
<reference evidence="16 17" key="1">
    <citation type="submission" date="2020-06" db="EMBL/GenBank/DDBJ databases">
        <title>The endosymbiont of the kinetoplastid Bodo saltans is a Paracaedibacter-like alpha-proteobacterium possessing a putative toxin-antitoxin system.</title>
        <authorList>
            <person name="Midha S."/>
            <person name="Rigden D.J."/>
            <person name="Siozios S."/>
            <person name="Hurst G.D.D."/>
            <person name="Jackson A.P."/>
        </authorList>
    </citation>
    <scope>NUCLEOTIDE SEQUENCE [LARGE SCALE GENOMIC DNA]</scope>
    <source>
        <strain evidence="16">Lake Konstanz</strain>
    </source>
</reference>
<comment type="subunit">
    <text evidence="9">Monomer.</text>
</comment>
<feature type="binding site" evidence="9 12">
    <location>
        <position position="123"/>
    </location>
    <ligand>
        <name>substrate</name>
    </ligand>
</feature>
<feature type="binding site" evidence="9 13">
    <location>
        <position position="452"/>
    </location>
    <ligand>
        <name>Mn(2+)</name>
        <dbReference type="ChEBI" id="CHEBI:29035"/>
        <label>1</label>
    </ligand>
</feature>
<feature type="active site" description="Phosphoserine intermediate" evidence="9 11">
    <location>
        <position position="61"/>
    </location>
</feature>
<keyword evidence="5 9" id="KW-0479">Metal-binding</keyword>
<dbReference type="InterPro" id="IPR006124">
    <property type="entry name" value="Metalloenzyme"/>
</dbReference>
<sequence>MITTTVLAILDGWGLSRESAHNGVLLSKTPNYDRILAAYPWTELQASEEFVGLPKGQMGNSEVGHLNIGAGRLVKQLLPRISEVFETPEYIKAIPALQNLIRDLQFKKSKLHLMCLLSDGGIHSHQSHLEAIYDVMVSEGIEVIVHAFTDGRDTPPSSAIDFIQQFCQQGKRTIHTIGGRYYGMDRDKRWDRVRKAYDTIVHGNGVSFPDPIEYIQASYVDGITDEFIVPAIKMGYEGFKDGDAVFMVNFRADRARQLLTSILDPEFKEFDRGVVPNISKAVGMVSYSETLDGWMDVCFAPEALVNTLGEYVASKGLRQLRVAETEKYAHVTFFLNGGREVPFEGEDRMLIPSPNVATYDLQPTMSADQITEAVLSGIGTYDLIVVNYANPDMVGHTGMVEASVKAVESIDLQLGGVEAAILQNGGAMIITADHGNVETLWDDKSGQPHTAHTMNPVPFIVVQKDVTFKLTAGALCDVAPTVLRIMKQEKPAEMTGKCLIE</sequence>
<accession>A0A7L9RSP8</accession>
<feature type="binding site" evidence="9 13">
    <location>
        <position position="392"/>
    </location>
    <ligand>
        <name>Mn(2+)</name>
        <dbReference type="ChEBI" id="CHEBI:29035"/>
        <label>1</label>
    </ligand>
</feature>
<dbReference type="PANTHER" id="PTHR31637:SF0">
    <property type="entry name" value="2,3-BISPHOSPHOGLYCERATE-INDEPENDENT PHOSPHOGLYCERATE MUTASE"/>
    <property type="match status" value="1"/>
</dbReference>
<dbReference type="SUPFAM" id="SSF53649">
    <property type="entry name" value="Alkaline phosphatase-like"/>
    <property type="match status" value="1"/>
</dbReference>
<dbReference type="GO" id="GO:0006096">
    <property type="term" value="P:glycolytic process"/>
    <property type="evidence" value="ECO:0007669"/>
    <property type="project" value="UniProtKB-UniRule"/>
</dbReference>
<comment type="catalytic activity">
    <reaction evidence="1 9">
        <text>(2R)-2-phosphoglycerate = (2R)-3-phosphoglycerate</text>
        <dbReference type="Rhea" id="RHEA:15901"/>
        <dbReference type="ChEBI" id="CHEBI:58272"/>
        <dbReference type="ChEBI" id="CHEBI:58289"/>
        <dbReference type="EC" id="5.4.2.12"/>
    </reaction>
</comment>
<feature type="binding site" evidence="9 13">
    <location>
        <position position="11"/>
    </location>
    <ligand>
        <name>Mn(2+)</name>
        <dbReference type="ChEBI" id="CHEBI:29035"/>
        <label>2</label>
    </ligand>
</feature>
<dbReference type="InterPro" id="IPR011258">
    <property type="entry name" value="BPG-indep_PGM_N"/>
</dbReference>
<evidence type="ECO:0000256" key="3">
    <source>
        <dbReference type="ARBA" id="ARBA00004798"/>
    </source>
</evidence>
<evidence type="ECO:0000259" key="15">
    <source>
        <dbReference type="Pfam" id="PF06415"/>
    </source>
</evidence>
<dbReference type="InterPro" id="IPR017850">
    <property type="entry name" value="Alkaline_phosphatase_core_sf"/>
</dbReference>
<comment type="similarity">
    <text evidence="4 9">Belongs to the BPG-independent phosphoglycerate mutase family.</text>
</comment>
<comment type="pathway">
    <text evidence="3 9">Carbohydrate degradation; glycolysis; pyruvate from D-glyceraldehyde 3-phosphate: step 3/5.</text>
</comment>
<dbReference type="UniPathway" id="UPA00109">
    <property type="reaction ID" value="UER00186"/>
</dbReference>
<dbReference type="Proteomes" id="UP000594001">
    <property type="component" value="Chromosome"/>
</dbReference>
<dbReference type="EC" id="5.4.2.12" evidence="9 10"/>
<evidence type="ECO:0000256" key="11">
    <source>
        <dbReference type="PIRSR" id="PIRSR001492-1"/>
    </source>
</evidence>
<evidence type="ECO:0000256" key="10">
    <source>
        <dbReference type="NCBIfam" id="TIGR01307"/>
    </source>
</evidence>
<evidence type="ECO:0000256" key="8">
    <source>
        <dbReference type="ARBA" id="ARBA00023235"/>
    </source>
</evidence>
<evidence type="ECO:0000256" key="9">
    <source>
        <dbReference type="HAMAP-Rule" id="MF_01038"/>
    </source>
</evidence>
<dbReference type="GO" id="GO:0005829">
    <property type="term" value="C:cytosol"/>
    <property type="evidence" value="ECO:0007669"/>
    <property type="project" value="TreeGrafter"/>
</dbReference>
<organism evidence="16 17">
    <name type="scientific">Candidatus Bodocaedibacter vickermanii</name>
    <dbReference type="NCBI Taxonomy" id="2741701"/>
    <lineage>
        <taxon>Bacteria</taxon>
        <taxon>Pseudomonadati</taxon>
        <taxon>Pseudomonadota</taxon>
        <taxon>Alphaproteobacteria</taxon>
        <taxon>Holosporales</taxon>
        <taxon>Candidatus Paracaedibacteraceae</taxon>
        <taxon>Candidatus Bodocaedibacter</taxon>
    </lineage>
</organism>
<evidence type="ECO:0000256" key="6">
    <source>
        <dbReference type="ARBA" id="ARBA00023152"/>
    </source>
</evidence>
<dbReference type="Gene3D" id="3.40.720.10">
    <property type="entry name" value="Alkaline Phosphatase, subunit A"/>
    <property type="match status" value="1"/>
</dbReference>
<feature type="binding site" evidence="9 12">
    <location>
        <begin position="152"/>
        <end position="153"/>
    </location>
    <ligand>
        <name>substrate</name>
    </ligand>
</feature>
<keyword evidence="8 9" id="KW-0413">Isomerase</keyword>
<feature type="binding site" evidence="9 12">
    <location>
        <position position="186"/>
    </location>
    <ligand>
        <name>substrate</name>
    </ligand>
</feature>
<gene>
    <name evidence="9 16" type="primary">gpmI</name>
    <name evidence="16" type="ORF">CPBP_00318</name>
</gene>
<feature type="binding site" evidence="9 13">
    <location>
        <position position="61"/>
    </location>
    <ligand>
        <name>Mn(2+)</name>
        <dbReference type="ChEBI" id="CHEBI:29035"/>
        <label>2</label>
    </ligand>
</feature>
<dbReference type="AlphaFoldDB" id="A0A7L9RSP8"/>
<dbReference type="GO" id="GO:0006007">
    <property type="term" value="P:glucose catabolic process"/>
    <property type="evidence" value="ECO:0007669"/>
    <property type="project" value="InterPro"/>
</dbReference>
<evidence type="ECO:0000313" key="17">
    <source>
        <dbReference type="Proteomes" id="UP000594001"/>
    </source>
</evidence>
<keyword evidence="6 9" id="KW-0324">Glycolysis</keyword>
<dbReference type="GO" id="GO:0004619">
    <property type="term" value="F:phosphoglycerate mutase activity"/>
    <property type="evidence" value="ECO:0007669"/>
    <property type="project" value="UniProtKB-UniRule"/>
</dbReference>
<keyword evidence="7 9" id="KW-0464">Manganese</keyword>
<dbReference type="InterPro" id="IPR036646">
    <property type="entry name" value="PGAM_B_sf"/>
</dbReference>
<evidence type="ECO:0000256" key="12">
    <source>
        <dbReference type="PIRSR" id="PIRSR001492-2"/>
    </source>
</evidence>
<evidence type="ECO:0000256" key="7">
    <source>
        <dbReference type="ARBA" id="ARBA00023211"/>
    </source>
</evidence>
<feature type="binding site" evidence="9 12">
    <location>
        <position position="180"/>
    </location>
    <ligand>
        <name>substrate</name>
    </ligand>
</feature>
<evidence type="ECO:0000256" key="2">
    <source>
        <dbReference type="ARBA" id="ARBA00002315"/>
    </source>
</evidence>
<feature type="domain" description="Metalloenzyme" evidence="14">
    <location>
        <begin position="5"/>
        <end position="487"/>
    </location>
</feature>
<dbReference type="InterPro" id="IPR005995">
    <property type="entry name" value="Pgm_bpd_ind"/>
</dbReference>
<dbReference type="GO" id="GO:0030145">
    <property type="term" value="F:manganese ion binding"/>
    <property type="evidence" value="ECO:0007669"/>
    <property type="project" value="UniProtKB-UniRule"/>
</dbReference>
<feature type="binding site" evidence="9 13">
    <location>
        <position position="433"/>
    </location>
    <ligand>
        <name>Mn(2+)</name>
        <dbReference type="ChEBI" id="CHEBI:29035"/>
        <label>2</label>
    </ligand>
</feature>
<dbReference type="Pfam" id="PF06415">
    <property type="entry name" value="iPGM_N"/>
    <property type="match status" value="1"/>
</dbReference>
<feature type="binding site" evidence="9 12">
    <location>
        <begin position="251"/>
        <end position="254"/>
    </location>
    <ligand>
        <name>substrate</name>
    </ligand>
</feature>
<dbReference type="PANTHER" id="PTHR31637">
    <property type="entry name" value="2,3-BISPHOSPHOGLYCERATE-INDEPENDENT PHOSPHOGLYCERATE MUTASE"/>
    <property type="match status" value="1"/>
</dbReference>
<feature type="binding site" evidence="9 13">
    <location>
        <position position="396"/>
    </location>
    <ligand>
        <name>Mn(2+)</name>
        <dbReference type="ChEBI" id="CHEBI:29035"/>
        <label>1</label>
    </ligand>
</feature>
<evidence type="ECO:0000256" key="4">
    <source>
        <dbReference type="ARBA" id="ARBA00008819"/>
    </source>
</evidence>
<evidence type="ECO:0000259" key="14">
    <source>
        <dbReference type="Pfam" id="PF01676"/>
    </source>
</evidence>
<dbReference type="Pfam" id="PF01676">
    <property type="entry name" value="Metalloenzyme"/>
    <property type="match status" value="1"/>
</dbReference>
<name>A0A7L9RSP8_9PROT</name>
<dbReference type="HAMAP" id="MF_01038">
    <property type="entry name" value="GpmI"/>
    <property type="match status" value="1"/>
</dbReference>
<keyword evidence="17" id="KW-1185">Reference proteome</keyword>
<feature type="binding site" evidence="9 12">
    <location>
        <position position="327"/>
    </location>
    <ligand>
        <name>substrate</name>
    </ligand>
</feature>
<dbReference type="RefSeq" id="WP_350332307.1">
    <property type="nucleotide sequence ID" value="NZ_CP054719.1"/>
</dbReference>
<dbReference type="EMBL" id="CP054719">
    <property type="protein sequence ID" value="QOL19556.1"/>
    <property type="molecule type" value="Genomic_DNA"/>
</dbReference>
<evidence type="ECO:0000256" key="5">
    <source>
        <dbReference type="ARBA" id="ARBA00022723"/>
    </source>
</evidence>
<evidence type="ECO:0000256" key="1">
    <source>
        <dbReference type="ARBA" id="ARBA00000370"/>
    </source>
</evidence>
<dbReference type="PIRSF" id="PIRSF001492">
    <property type="entry name" value="IPGAM"/>
    <property type="match status" value="1"/>
</dbReference>
<protein>
    <recommendedName>
        <fullName evidence="9 10">2,3-bisphosphoglycerate-independent phosphoglycerate mutase</fullName>
        <shortName evidence="9">BPG-independent PGAM</shortName>
        <shortName evidence="9">Phosphoglyceromutase</shortName>
        <shortName evidence="9">iPGM</shortName>
        <ecNumber evidence="9 10">5.4.2.12</ecNumber>
    </recommendedName>
</protein>
<dbReference type="CDD" id="cd16010">
    <property type="entry name" value="iPGM"/>
    <property type="match status" value="1"/>
</dbReference>
<dbReference type="NCBIfam" id="TIGR01307">
    <property type="entry name" value="pgm_bpd_ind"/>
    <property type="match status" value="1"/>
</dbReference>
<dbReference type="Gene3D" id="3.40.1450.10">
    <property type="entry name" value="BPG-independent phosphoglycerate mutase, domain B"/>
    <property type="match status" value="1"/>
</dbReference>
<proteinExistence type="inferred from homology"/>
<dbReference type="KEGG" id="pbal:CPBP_00318"/>
<dbReference type="FunFam" id="3.40.1450.10:FF:000002">
    <property type="entry name" value="2,3-bisphosphoglycerate-independent phosphoglycerate mutase"/>
    <property type="match status" value="1"/>
</dbReference>
<evidence type="ECO:0000313" key="16">
    <source>
        <dbReference type="EMBL" id="QOL19556.1"/>
    </source>
</evidence>
<dbReference type="SUPFAM" id="SSF64158">
    <property type="entry name" value="2,3-Bisphosphoglycerate-independent phosphoglycerate mutase, substrate-binding domain"/>
    <property type="match status" value="1"/>
</dbReference>
<comment type="function">
    <text evidence="2 9">Catalyzes the interconversion of 2-phosphoglycerate and 3-phosphoglycerate.</text>
</comment>